<evidence type="ECO:0000256" key="3">
    <source>
        <dbReference type="ARBA" id="ARBA00022989"/>
    </source>
</evidence>
<evidence type="ECO:0000313" key="6">
    <source>
        <dbReference type="EMBL" id="QDV07435.1"/>
    </source>
</evidence>
<gene>
    <name evidence="6" type="ORF">Poly30_29600</name>
</gene>
<keyword evidence="3 5" id="KW-1133">Transmembrane helix</keyword>
<dbReference type="AlphaFoldDB" id="A0A518ETN7"/>
<comment type="caution">
    <text evidence="5">Lacks conserved residue(s) required for the propagation of feature annotation.</text>
</comment>
<keyword evidence="4 5" id="KW-0472">Membrane</keyword>
<dbReference type="Pfam" id="PF01925">
    <property type="entry name" value="TauE"/>
    <property type="match status" value="1"/>
</dbReference>
<dbReference type="PANTHER" id="PTHR31154:SF4">
    <property type="entry name" value="MEMBRANE TRANSPORTER PROTEIN"/>
    <property type="match status" value="1"/>
</dbReference>
<feature type="transmembrane region" description="Helical" evidence="5">
    <location>
        <begin position="273"/>
        <end position="293"/>
    </location>
</feature>
<keyword evidence="2 5" id="KW-0812">Transmembrane</keyword>
<feature type="transmembrane region" description="Helical" evidence="5">
    <location>
        <begin position="299"/>
        <end position="318"/>
    </location>
</feature>
<keyword evidence="7" id="KW-1185">Reference proteome</keyword>
<dbReference type="Proteomes" id="UP000320390">
    <property type="component" value="Chromosome"/>
</dbReference>
<evidence type="ECO:0000256" key="1">
    <source>
        <dbReference type="ARBA" id="ARBA00004141"/>
    </source>
</evidence>
<evidence type="ECO:0000256" key="5">
    <source>
        <dbReference type="RuleBase" id="RU363041"/>
    </source>
</evidence>
<feature type="transmembrane region" description="Helical" evidence="5">
    <location>
        <begin position="247"/>
        <end position="266"/>
    </location>
</feature>
<accession>A0A518ETN7</accession>
<name>A0A518ETN7_9BACT</name>
<protein>
    <recommendedName>
        <fullName evidence="5">Probable membrane transporter protein</fullName>
    </recommendedName>
</protein>
<evidence type="ECO:0000256" key="2">
    <source>
        <dbReference type="ARBA" id="ARBA00022692"/>
    </source>
</evidence>
<dbReference type="RefSeq" id="WP_419190190.1">
    <property type="nucleotide sequence ID" value="NZ_CP036434.1"/>
</dbReference>
<reference evidence="6 7" key="1">
    <citation type="submission" date="2019-02" db="EMBL/GenBank/DDBJ databases">
        <title>Deep-cultivation of Planctomycetes and their phenomic and genomic characterization uncovers novel biology.</title>
        <authorList>
            <person name="Wiegand S."/>
            <person name="Jogler M."/>
            <person name="Boedeker C."/>
            <person name="Pinto D."/>
            <person name="Vollmers J."/>
            <person name="Rivas-Marin E."/>
            <person name="Kohn T."/>
            <person name="Peeters S.H."/>
            <person name="Heuer A."/>
            <person name="Rast P."/>
            <person name="Oberbeckmann S."/>
            <person name="Bunk B."/>
            <person name="Jeske O."/>
            <person name="Meyerdierks A."/>
            <person name="Storesund J.E."/>
            <person name="Kallscheuer N."/>
            <person name="Luecker S."/>
            <person name="Lage O.M."/>
            <person name="Pohl T."/>
            <person name="Merkel B.J."/>
            <person name="Hornburger P."/>
            <person name="Mueller R.-W."/>
            <person name="Bruemmer F."/>
            <person name="Labrenz M."/>
            <person name="Spormann A.M."/>
            <person name="Op den Camp H."/>
            <person name="Overmann J."/>
            <person name="Amann R."/>
            <person name="Jetten M.S.M."/>
            <person name="Mascher T."/>
            <person name="Medema M.H."/>
            <person name="Devos D.P."/>
            <person name="Kaster A.-K."/>
            <person name="Ovreas L."/>
            <person name="Rohde M."/>
            <person name="Galperin M.Y."/>
            <person name="Jogler C."/>
        </authorList>
    </citation>
    <scope>NUCLEOTIDE SEQUENCE [LARGE SCALE GENOMIC DNA]</scope>
    <source>
        <strain evidence="6 7">Poly30</strain>
    </source>
</reference>
<evidence type="ECO:0000313" key="7">
    <source>
        <dbReference type="Proteomes" id="UP000320390"/>
    </source>
</evidence>
<feature type="transmembrane region" description="Helical" evidence="5">
    <location>
        <begin position="108"/>
        <end position="128"/>
    </location>
</feature>
<comment type="subcellular location">
    <subcellularLocation>
        <location evidence="5">Cell membrane</location>
        <topology evidence="5">Multi-pass membrane protein</topology>
    </subcellularLocation>
    <subcellularLocation>
        <location evidence="1">Membrane</location>
        <topology evidence="1">Multi-pass membrane protein</topology>
    </subcellularLocation>
</comment>
<feature type="transmembrane region" description="Helical" evidence="5">
    <location>
        <begin position="39"/>
        <end position="69"/>
    </location>
</feature>
<feature type="transmembrane region" description="Helical" evidence="5">
    <location>
        <begin position="135"/>
        <end position="154"/>
    </location>
</feature>
<feature type="transmembrane region" description="Helical" evidence="5">
    <location>
        <begin position="217"/>
        <end position="235"/>
    </location>
</feature>
<sequence length="333" mass="36425">MQRLRTTPVAIAATCLVVWSLWLYGMISGDRFSLFEENWFMSITMMFGSFIAGATSEGGGAVAFPVMTLGFEIKPNVARDFSLLIQAVGMTAAGATILWTRVPVVVPALIWSTLGGAIGIITGLEFIVPHVAPPYAKMLFTASWLAFAFALFWINRYKDREVHESIRDFLPRHAALLVGFGIVGGIISSITGSGLDIVTFSLLVLRLRISESIATPTSVILMAGNALVGAFYRGYAQEALDPKAWEFWWVCVPIVVVGAPFGAHYIKRRSRLFVANLLYASIAIQFVAALLIVPQNAKLATFTAATFLAGVAGFRHMANRGVRRLEWLKNRES</sequence>
<dbReference type="EMBL" id="CP036434">
    <property type="protein sequence ID" value="QDV07435.1"/>
    <property type="molecule type" value="Genomic_DNA"/>
</dbReference>
<dbReference type="PANTHER" id="PTHR31154">
    <property type="entry name" value="MEMBRANE TRANSPORTER PROTEIN"/>
    <property type="match status" value="1"/>
</dbReference>
<feature type="transmembrane region" description="Helical" evidence="5">
    <location>
        <begin position="7"/>
        <end position="27"/>
    </location>
</feature>
<proteinExistence type="inferred from homology"/>
<feature type="transmembrane region" description="Helical" evidence="5">
    <location>
        <begin position="174"/>
        <end position="205"/>
    </location>
</feature>
<dbReference type="InterPro" id="IPR002781">
    <property type="entry name" value="TM_pro_TauE-like"/>
</dbReference>
<comment type="similarity">
    <text evidence="5">Belongs to the 4-toluene sulfonate uptake permease (TSUP) (TC 2.A.102) family.</text>
</comment>
<evidence type="ECO:0000256" key="4">
    <source>
        <dbReference type="ARBA" id="ARBA00023136"/>
    </source>
</evidence>
<feature type="transmembrane region" description="Helical" evidence="5">
    <location>
        <begin position="81"/>
        <end position="102"/>
    </location>
</feature>
<dbReference type="GO" id="GO:0005886">
    <property type="term" value="C:plasma membrane"/>
    <property type="evidence" value="ECO:0007669"/>
    <property type="project" value="UniProtKB-SubCell"/>
</dbReference>
<keyword evidence="5" id="KW-1003">Cell membrane</keyword>
<organism evidence="6 7">
    <name type="scientific">Saltatorellus ferox</name>
    <dbReference type="NCBI Taxonomy" id="2528018"/>
    <lineage>
        <taxon>Bacteria</taxon>
        <taxon>Pseudomonadati</taxon>
        <taxon>Planctomycetota</taxon>
        <taxon>Planctomycetia</taxon>
        <taxon>Planctomycetia incertae sedis</taxon>
        <taxon>Saltatorellus</taxon>
    </lineage>
</organism>